<dbReference type="OrthoDB" id="8173371at2759"/>
<evidence type="ECO:0000256" key="1">
    <source>
        <dbReference type="ARBA" id="ARBA00004141"/>
    </source>
</evidence>
<keyword evidence="9" id="KW-1185">Reference proteome</keyword>
<reference evidence="8 9" key="1">
    <citation type="submission" date="2015-12" db="EMBL/GenBank/DDBJ databases">
        <title>The genome of Folsomia candida.</title>
        <authorList>
            <person name="Faddeeva A."/>
            <person name="Derks M.F."/>
            <person name="Anvar Y."/>
            <person name="Smit S."/>
            <person name="Van Straalen N."/>
            <person name="Roelofs D."/>
        </authorList>
    </citation>
    <scope>NUCLEOTIDE SEQUENCE [LARGE SCALE GENOMIC DNA]</scope>
    <source>
        <strain evidence="8 9">VU population</strain>
        <tissue evidence="8">Whole body</tissue>
    </source>
</reference>
<dbReference type="PANTHER" id="PTHR31872">
    <property type="entry name" value="TRANSMEMBRANE PROTEIN 179"/>
    <property type="match status" value="1"/>
</dbReference>
<evidence type="ECO:0000256" key="2">
    <source>
        <dbReference type="ARBA" id="ARBA00022692"/>
    </source>
</evidence>
<comment type="similarity">
    <text evidence="5">Belongs to the TMEM179 family.</text>
</comment>
<dbReference type="Proteomes" id="UP000198287">
    <property type="component" value="Unassembled WGS sequence"/>
</dbReference>
<feature type="transmembrane region" description="Helical" evidence="7">
    <location>
        <begin position="199"/>
        <end position="219"/>
    </location>
</feature>
<dbReference type="AlphaFoldDB" id="A0A226DC49"/>
<accession>A0A226DC49</accession>
<evidence type="ECO:0008006" key="10">
    <source>
        <dbReference type="Google" id="ProtNLM"/>
    </source>
</evidence>
<evidence type="ECO:0000313" key="9">
    <source>
        <dbReference type="Proteomes" id="UP000198287"/>
    </source>
</evidence>
<evidence type="ECO:0000256" key="5">
    <source>
        <dbReference type="ARBA" id="ARBA00093776"/>
    </source>
</evidence>
<feature type="transmembrane region" description="Helical" evidence="7">
    <location>
        <begin position="28"/>
        <end position="52"/>
    </location>
</feature>
<feature type="transmembrane region" description="Helical" evidence="7">
    <location>
        <begin position="135"/>
        <end position="159"/>
    </location>
</feature>
<evidence type="ECO:0000313" key="8">
    <source>
        <dbReference type="EMBL" id="OXA42763.1"/>
    </source>
</evidence>
<dbReference type="Pfam" id="PF26158">
    <property type="entry name" value="Claudin_TMEM179-179B"/>
    <property type="match status" value="1"/>
</dbReference>
<keyword evidence="2 7" id="KW-0812">Transmembrane</keyword>
<comment type="caution">
    <text evidence="8">The sequence shown here is derived from an EMBL/GenBank/DDBJ whole genome shotgun (WGS) entry which is preliminary data.</text>
</comment>
<evidence type="ECO:0000256" key="7">
    <source>
        <dbReference type="SAM" id="Phobius"/>
    </source>
</evidence>
<evidence type="ECO:0000256" key="6">
    <source>
        <dbReference type="SAM" id="MobiDB-lite"/>
    </source>
</evidence>
<evidence type="ECO:0000256" key="4">
    <source>
        <dbReference type="ARBA" id="ARBA00023136"/>
    </source>
</evidence>
<evidence type="ECO:0000256" key="3">
    <source>
        <dbReference type="ARBA" id="ARBA00022989"/>
    </source>
</evidence>
<dbReference type="PANTHER" id="PTHR31872:SF4">
    <property type="entry name" value="TRANSMEMBRANE PROTEIN 179"/>
    <property type="match status" value="1"/>
</dbReference>
<proteinExistence type="inferred from homology"/>
<feature type="compositionally biased region" description="Low complexity" evidence="6">
    <location>
        <begin position="285"/>
        <end position="294"/>
    </location>
</feature>
<feature type="compositionally biased region" description="Low complexity" evidence="6">
    <location>
        <begin position="238"/>
        <end position="270"/>
    </location>
</feature>
<sequence length="304" mass="33173">MERRPPVKISILEKDESEVSHCWKYCQIFSYIMVIISGIATSLAMANVQGIFHHECLLYADLAISTSPENNWTIIITPHAASRWGSSSHCDFTQYCPVASVIFAGIWATIFVMCGRGGASSRNLPQPWRIIPPAILFNFIFLVLSCVSVALTVGGFASFCASVTPQINVSSCEDLIGFSWERYVGASNFYDDVLLAQTGAYFVLTGWMFGFVILIIRVITHADFRVIGPDRKASAEIGTPTPTAASRTTRRSQTVSISSSSSSPGGATTSRDMSSSPPKREDRPLLLLNNNNNNVHTPKGLPPV</sequence>
<protein>
    <recommendedName>
        <fullName evidence="10">Transmembrane protein</fullName>
    </recommendedName>
</protein>
<feature type="region of interest" description="Disordered" evidence="6">
    <location>
        <begin position="235"/>
        <end position="304"/>
    </location>
</feature>
<dbReference type="EMBL" id="LNIX01000025">
    <property type="protein sequence ID" value="OXA42763.1"/>
    <property type="molecule type" value="Genomic_DNA"/>
</dbReference>
<gene>
    <name evidence="8" type="ORF">Fcan01_22603</name>
</gene>
<keyword evidence="3 7" id="KW-1133">Transmembrane helix</keyword>
<name>A0A226DC49_FOLCA</name>
<comment type="subcellular location">
    <subcellularLocation>
        <location evidence="1">Membrane</location>
        <topology evidence="1">Multi-pass membrane protein</topology>
    </subcellularLocation>
</comment>
<dbReference type="InterPro" id="IPR059010">
    <property type="entry name" value="TMEM179-179B"/>
</dbReference>
<keyword evidence="4 7" id="KW-0472">Membrane</keyword>
<dbReference type="InterPro" id="IPR029673">
    <property type="entry name" value="TMEM179"/>
</dbReference>
<dbReference type="OMA" id="IMCAPSR"/>
<organism evidence="8 9">
    <name type="scientific">Folsomia candida</name>
    <name type="common">Springtail</name>
    <dbReference type="NCBI Taxonomy" id="158441"/>
    <lineage>
        <taxon>Eukaryota</taxon>
        <taxon>Metazoa</taxon>
        <taxon>Ecdysozoa</taxon>
        <taxon>Arthropoda</taxon>
        <taxon>Hexapoda</taxon>
        <taxon>Collembola</taxon>
        <taxon>Entomobryomorpha</taxon>
        <taxon>Isotomoidea</taxon>
        <taxon>Isotomidae</taxon>
        <taxon>Proisotominae</taxon>
        <taxon>Folsomia</taxon>
    </lineage>
</organism>
<feature type="transmembrane region" description="Helical" evidence="7">
    <location>
        <begin position="92"/>
        <end position="114"/>
    </location>
</feature>